<evidence type="ECO:0000313" key="3">
    <source>
        <dbReference type="Proteomes" id="UP000299102"/>
    </source>
</evidence>
<name>A0A4C2AEE6_EUMVA</name>
<dbReference type="EMBL" id="BGZK01002987">
    <property type="protein sequence ID" value="GBP97683.1"/>
    <property type="molecule type" value="Genomic_DNA"/>
</dbReference>
<comment type="caution">
    <text evidence="2">The sequence shown here is derived from an EMBL/GenBank/DDBJ whole genome shotgun (WGS) entry which is preliminary data.</text>
</comment>
<feature type="region of interest" description="Disordered" evidence="1">
    <location>
        <begin position="53"/>
        <end position="75"/>
    </location>
</feature>
<accession>A0A4C2AEE6</accession>
<evidence type="ECO:0000313" key="2">
    <source>
        <dbReference type="EMBL" id="GBP97683.1"/>
    </source>
</evidence>
<dbReference type="OrthoDB" id="2266637at2759"/>
<sequence length="186" mass="20121">MGVTEWSELCTKVKEIEADYCKSDHMVDMMTEIFIIHVEDDVSDEIMMKAQAAGVSDDDEMTTPNTNTASSSGIEDGLDSQINMIDGAAVGMSNGWTDWDEIFYVYSNGSLDDFKTQLDPVCSAAVGISLKAFPGRTTSAGTASAARDISTCLFPPYHMQKQMTQSHVLGGCIPVVYSHQATIPIA</sequence>
<protein>
    <submittedName>
        <fullName evidence="2">Uncharacterized protein</fullName>
    </submittedName>
</protein>
<feature type="compositionally biased region" description="Polar residues" evidence="1">
    <location>
        <begin position="62"/>
        <end position="73"/>
    </location>
</feature>
<gene>
    <name evidence="2" type="ORF">EVAR_90837_1</name>
</gene>
<dbReference type="AlphaFoldDB" id="A0A4C2AEE6"/>
<evidence type="ECO:0000256" key="1">
    <source>
        <dbReference type="SAM" id="MobiDB-lite"/>
    </source>
</evidence>
<organism evidence="2 3">
    <name type="scientific">Eumeta variegata</name>
    <name type="common">Bagworm moth</name>
    <name type="synonym">Eumeta japonica</name>
    <dbReference type="NCBI Taxonomy" id="151549"/>
    <lineage>
        <taxon>Eukaryota</taxon>
        <taxon>Metazoa</taxon>
        <taxon>Ecdysozoa</taxon>
        <taxon>Arthropoda</taxon>
        <taxon>Hexapoda</taxon>
        <taxon>Insecta</taxon>
        <taxon>Pterygota</taxon>
        <taxon>Neoptera</taxon>
        <taxon>Endopterygota</taxon>
        <taxon>Lepidoptera</taxon>
        <taxon>Glossata</taxon>
        <taxon>Ditrysia</taxon>
        <taxon>Tineoidea</taxon>
        <taxon>Psychidae</taxon>
        <taxon>Oiketicinae</taxon>
        <taxon>Eumeta</taxon>
    </lineage>
</organism>
<keyword evidence="3" id="KW-1185">Reference proteome</keyword>
<dbReference type="Proteomes" id="UP000299102">
    <property type="component" value="Unassembled WGS sequence"/>
</dbReference>
<reference evidence="2 3" key="1">
    <citation type="journal article" date="2019" name="Commun. Biol.">
        <title>The bagworm genome reveals a unique fibroin gene that provides high tensile strength.</title>
        <authorList>
            <person name="Kono N."/>
            <person name="Nakamura H."/>
            <person name="Ohtoshi R."/>
            <person name="Tomita M."/>
            <person name="Numata K."/>
            <person name="Arakawa K."/>
        </authorList>
    </citation>
    <scope>NUCLEOTIDE SEQUENCE [LARGE SCALE GENOMIC DNA]</scope>
</reference>
<proteinExistence type="predicted"/>